<dbReference type="RefSeq" id="WP_064031423.1">
    <property type="nucleotide sequence ID" value="NZ_LUUK01000219.1"/>
</dbReference>
<comment type="caution">
    <text evidence="4">The sequence shown here is derived from an EMBL/GenBank/DDBJ whole genome shotgun (WGS) entry which is preliminary data.</text>
</comment>
<dbReference type="InterPro" id="IPR001638">
    <property type="entry name" value="Solute-binding_3/MltF_N"/>
</dbReference>
<gene>
    <name evidence="4" type="ORF">A1355_14335</name>
</gene>
<dbReference type="CDD" id="cd13530">
    <property type="entry name" value="PBP2_peptides_like"/>
    <property type="match status" value="1"/>
</dbReference>
<keyword evidence="2" id="KW-0732">Signal</keyword>
<feature type="domain" description="Solute-binding protein family 3/N-terminal" evidence="3">
    <location>
        <begin position="39"/>
        <end position="274"/>
    </location>
</feature>
<evidence type="ECO:0000313" key="4">
    <source>
        <dbReference type="EMBL" id="OAI12589.1"/>
    </source>
</evidence>
<dbReference type="PANTHER" id="PTHR35936">
    <property type="entry name" value="MEMBRANE-BOUND LYTIC MUREIN TRANSGLYCOSYLASE F"/>
    <property type="match status" value="1"/>
</dbReference>
<dbReference type="EMBL" id="LUUK01000219">
    <property type="protein sequence ID" value="OAI12589.1"/>
    <property type="molecule type" value="Genomic_DNA"/>
</dbReference>
<dbReference type="Pfam" id="PF00497">
    <property type="entry name" value="SBP_bac_3"/>
    <property type="match status" value="1"/>
</dbReference>
<proteinExistence type="inferred from homology"/>
<evidence type="ECO:0000256" key="2">
    <source>
        <dbReference type="ARBA" id="ARBA00022729"/>
    </source>
</evidence>
<evidence type="ECO:0000259" key="3">
    <source>
        <dbReference type="SMART" id="SM00062"/>
    </source>
</evidence>
<dbReference type="AlphaFoldDB" id="A0A177N5V1"/>
<comment type="similarity">
    <text evidence="1">Belongs to the bacterial solute-binding protein 3 family.</text>
</comment>
<protein>
    <recommendedName>
        <fullName evidence="3">Solute-binding protein family 3/N-terminal domain-containing protein</fullName>
    </recommendedName>
</protein>
<evidence type="ECO:0000256" key="1">
    <source>
        <dbReference type="ARBA" id="ARBA00010333"/>
    </source>
</evidence>
<accession>A0A177N5V1</accession>
<evidence type="ECO:0000313" key="5">
    <source>
        <dbReference type="Proteomes" id="UP000077628"/>
    </source>
</evidence>
<dbReference type="SMART" id="SM00062">
    <property type="entry name" value="PBPb"/>
    <property type="match status" value="1"/>
</dbReference>
<dbReference type="Proteomes" id="UP000077628">
    <property type="component" value="Unassembled WGS sequence"/>
</dbReference>
<name>A0A177N5V1_9GAMM</name>
<reference evidence="5" key="1">
    <citation type="submission" date="2016-03" db="EMBL/GenBank/DDBJ databases">
        <authorList>
            <person name="Heylen K."/>
            <person name="De Vos P."/>
            <person name="Vekeman B."/>
        </authorList>
    </citation>
    <scope>NUCLEOTIDE SEQUENCE [LARGE SCALE GENOMIC DNA]</scope>
    <source>
        <strain evidence="5">R-45383</strain>
    </source>
</reference>
<organism evidence="4 5">
    <name type="scientific">Methylomonas koyamae</name>
    <dbReference type="NCBI Taxonomy" id="702114"/>
    <lineage>
        <taxon>Bacteria</taxon>
        <taxon>Pseudomonadati</taxon>
        <taxon>Pseudomonadota</taxon>
        <taxon>Gammaproteobacteria</taxon>
        <taxon>Methylococcales</taxon>
        <taxon>Methylococcaceae</taxon>
        <taxon>Methylomonas</taxon>
    </lineage>
</organism>
<sequence length="274" mass="31348">MRHLNFKLFLLLFFMIFGAVADDSSLMPSDIMRIKQRGELIVAMYYDDVPLFCERASNQQLKGIDIEIAQDIAEKLNVKLVLNREARTFDEVAQIIAQGKADVGISSLSDTLDRAMMVRFTVPYWSLRQALLINRLKLSAYKDHPDFNQIERLLNQNGIQIGVLKGSSYVDFAAKIFPLAGVVSYDSVAEGIENTKKAKVLAFLYDEVEVMNWSKQHPEDSLFLKSEFIKKSEDTLAMAVNWRDTHLLAWLNLYIQHAKNNFISELNAKYSNIQ</sequence>
<dbReference type="SUPFAM" id="SSF53850">
    <property type="entry name" value="Periplasmic binding protein-like II"/>
    <property type="match status" value="1"/>
</dbReference>
<dbReference type="STRING" id="702114.A1355_14335"/>
<keyword evidence="5" id="KW-1185">Reference proteome</keyword>
<dbReference type="PANTHER" id="PTHR35936:SF19">
    <property type="entry name" value="AMINO-ACID-BINDING PROTEIN YXEM-RELATED"/>
    <property type="match status" value="1"/>
</dbReference>
<dbReference type="Gene3D" id="3.40.190.10">
    <property type="entry name" value="Periplasmic binding protein-like II"/>
    <property type="match status" value="2"/>
</dbReference>